<dbReference type="InterPro" id="IPR024078">
    <property type="entry name" value="LmbE-like_dom_sf"/>
</dbReference>
<dbReference type="Gene3D" id="3.40.50.10320">
    <property type="entry name" value="LmbE-like"/>
    <property type="match status" value="1"/>
</dbReference>
<sequence>MKINKKIVSIFVSGVIVFGFACSSHAEKYSRQNYRRIHGKDRFETSIELSKDVYSSSKKVILTDPSNLEETVDALNASAKYKAPLLFYSSESEPALINELSRLKTSEIYSNSKVNLYNCEVKNLPKYYDYKNDSAVLVSNITDGIIAASYARNNNSTLVYINDNNRSDIIENLKNTGVKKLTIIGGKNSVSEIVDPYFEITRISGNDRYETSKLLVEKSGSNNVILTSGENVIDSLASTSLSEKKNATILLCNNDASNVDLKKYKVDAIVGGLVKIRMNVFYLIPHQDDEVLQVGIDIYRDVMNGDNVRVILFTDGSRTSSIKDINRRLKSEGKPLISSEKIATARNKEFELALSTLGVNKENITYLGYINKGLLKTDVMKHLDSIIKSNNNVVLKTLSRELVNHKDGSLDHLAITWATEDCEKNYNIPASYYVRSERDSILTDRKYKTISLTDDEKEIMRKALSAYTIWDPSNGFYSVGGFSVGGSFANKKNNPIYYIEY</sequence>
<gene>
    <name evidence="1" type="ORF">FYJ71_09160</name>
</gene>
<dbReference type="InterPro" id="IPR007253">
    <property type="entry name" value="Cell_wall-bd_2"/>
</dbReference>
<dbReference type="RefSeq" id="WP_154538578.1">
    <property type="nucleotide sequence ID" value="NZ_VUNE01000005.1"/>
</dbReference>
<dbReference type="AlphaFoldDB" id="A0A6N7XFF0"/>
<dbReference type="Proteomes" id="UP000440713">
    <property type="component" value="Unassembled WGS sequence"/>
</dbReference>
<dbReference type="PROSITE" id="PS51257">
    <property type="entry name" value="PROKAR_LIPOPROTEIN"/>
    <property type="match status" value="1"/>
</dbReference>
<dbReference type="Gene3D" id="3.40.50.12090">
    <property type="match status" value="1"/>
</dbReference>
<dbReference type="InterPro" id="IPR051922">
    <property type="entry name" value="Bact_Sporulation_Assoc"/>
</dbReference>
<accession>A0A6N7XFF0</accession>
<dbReference type="Pfam" id="PF04122">
    <property type="entry name" value="CW_binding_2"/>
    <property type="match status" value="2"/>
</dbReference>
<dbReference type="SUPFAM" id="SSF102588">
    <property type="entry name" value="LmbE-like"/>
    <property type="match status" value="1"/>
</dbReference>
<comment type="caution">
    <text evidence="1">The sequence shown here is derived from an EMBL/GenBank/DDBJ whole genome shotgun (WGS) entry which is preliminary data.</text>
</comment>
<evidence type="ECO:0000313" key="1">
    <source>
        <dbReference type="EMBL" id="MST63102.1"/>
    </source>
</evidence>
<evidence type="ECO:0008006" key="3">
    <source>
        <dbReference type="Google" id="ProtNLM"/>
    </source>
</evidence>
<protein>
    <recommendedName>
        <fullName evidence="3">Cell wall binding repeat 2</fullName>
    </recommendedName>
</protein>
<dbReference type="InterPro" id="IPR003737">
    <property type="entry name" value="GlcNAc_PI_deacetylase-related"/>
</dbReference>
<name>A0A6N7XFF0_9FIRM</name>
<dbReference type="EMBL" id="VUNE01000005">
    <property type="protein sequence ID" value="MST63102.1"/>
    <property type="molecule type" value="Genomic_DNA"/>
</dbReference>
<organism evidence="1 2">
    <name type="scientific">Peptostreptococcus porci</name>
    <dbReference type="NCBI Taxonomy" id="2652282"/>
    <lineage>
        <taxon>Bacteria</taxon>
        <taxon>Bacillati</taxon>
        <taxon>Bacillota</taxon>
        <taxon>Clostridia</taxon>
        <taxon>Peptostreptococcales</taxon>
        <taxon>Peptostreptococcaceae</taxon>
        <taxon>Peptostreptococcus</taxon>
    </lineage>
</organism>
<dbReference type="PANTHER" id="PTHR30032">
    <property type="entry name" value="N-ACETYLMURAMOYL-L-ALANINE AMIDASE-RELATED"/>
    <property type="match status" value="1"/>
</dbReference>
<dbReference type="Pfam" id="PF02585">
    <property type="entry name" value="PIG-L"/>
    <property type="match status" value="1"/>
</dbReference>
<proteinExistence type="predicted"/>
<evidence type="ECO:0000313" key="2">
    <source>
        <dbReference type="Proteomes" id="UP000440713"/>
    </source>
</evidence>
<reference evidence="1 2" key="1">
    <citation type="submission" date="2019-08" db="EMBL/GenBank/DDBJ databases">
        <title>In-depth cultivation of the pig gut microbiome towards novel bacterial diversity and tailored functional studies.</title>
        <authorList>
            <person name="Wylensek D."/>
            <person name="Hitch T.C.A."/>
            <person name="Clavel T."/>
        </authorList>
    </citation>
    <scope>NUCLEOTIDE SEQUENCE [LARGE SCALE GENOMIC DNA]</scope>
    <source>
        <strain evidence="1 2">WCA-SAB-591-4A-A</strain>
    </source>
</reference>
<keyword evidence="2" id="KW-1185">Reference proteome</keyword>
<dbReference type="PANTHER" id="PTHR30032:SF8">
    <property type="entry name" value="GERMINATION-SPECIFIC N-ACETYLMURAMOYL-L-ALANINE AMIDASE"/>
    <property type="match status" value="1"/>
</dbReference>